<protein>
    <submittedName>
        <fullName evidence="1">Uncharacterized protein</fullName>
    </submittedName>
</protein>
<proteinExistence type="predicted"/>
<dbReference type="RefSeq" id="WP_097318922.1">
    <property type="nucleotide sequence ID" value="NZ_OBDY01000002.1"/>
</dbReference>
<keyword evidence="2" id="KW-1185">Reference proteome</keyword>
<dbReference type="OrthoDB" id="3365610at2"/>
<dbReference type="Proteomes" id="UP000219612">
    <property type="component" value="Unassembled WGS sequence"/>
</dbReference>
<dbReference type="EMBL" id="OBDY01000002">
    <property type="protein sequence ID" value="SNY24176.1"/>
    <property type="molecule type" value="Genomic_DNA"/>
</dbReference>
<evidence type="ECO:0000313" key="2">
    <source>
        <dbReference type="Proteomes" id="UP000219612"/>
    </source>
</evidence>
<dbReference type="Gene3D" id="2.90.10.10">
    <property type="entry name" value="Bulb-type lectin domain"/>
    <property type="match status" value="1"/>
</dbReference>
<accession>A0A285GNU9</accession>
<name>A0A285GNU9_9ACTN</name>
<dbReference type="SUPFAM" id="SSF51110">
    <property type="entry name" value="alpha-D-mannose-specific plant lectins"/>
    <property type="match status" value="1"/>
</dbReference>
<organism evidence="1 2">
    <name type="scientific">Paractinoplanes atraurantiacus</name>
    <dbReference type="NCBI Taxonomy" id="1036182"/>
    <lineage>
        <taxon>Bacteria</taxon>
        <taxon>Bacillati</taxon>
        <taxon>Actinomycetota</taxon>
        <taxon>Actinomycetes</taxon>
        <taxon>Micromonosporales</taxon>
        <taxon>Micromonosporaceae</taxon>
        <taxon>Paractinoplanes</taxon>
    </lineage>
</organism>
<evidence type="ECO:0000313" key="1">
    <source>
        <dbReference type="EMBL" id="SNY24176.1"/>
    </source>
</evidence>
<reference evidence="2" key="1">
    <citation type="submission" date="2017-09" db="EMBL/GenBank/DDBJ databases">
        <authorList>
            <person name="Varghese N."/>
            <person name="Submissions S."/>
        </authorList>
    </citation>
    <scope>NUCLEOTIDE SEQUENCE [LARGE SCALE GENOMIC DNA]</scope>
    <source>
        <strain evidence="2">CGMCC 4.6857</strain>
    </source>
</reference>
<dbReference type="InterPro" id="IPR036426">
    <property type="entry name" value="Bulb-type_lectin_dom_sf"/>
</dbReference>
<gene>
    <name evidence="1" type="ORF">SAMN05421748_102149</name>
</gene>
<dbReference type="AlphaFoldDB" id="A0A285GNU9"/>
<sequence>MPDEKAGGWPGDLIKELLMLAAVTAVTQARPHVEKWLIERAVPAAVSTLASALNRIPLPGAARPAVSPAPVVQAPRTEAEEVAASLEAARAALGTEEAQSRFLAALVTRLYSEDQLRTLREARTPEVDSLVEALTTVRLRSAVAALLAESGDGEHRYVGQPGNYLVAEPNGRFTVFTATGTVAWTQTSASAGGLLRLQDDRNIVIYYSGTHPAAAWASHTYL</sequence>